<dbReference type="Pfam" id="PF12860">
    <property type="entry name" value="PAS_7"/>
    <property type="match status" value="1"/>
</dbReference>
<protein>
    <recommendedName>
        <fullName evidence="2">histidine kinase</fullName>
        <ecNumber evidence="2">2.7.13.3</ecNumber>
    </recommendedName>
</protein>
<dbReference type="InterPro" id="IPR001789">
    <property type="entry name" value="Sig_transdc_resp-reg_receiver"/>
</dbReference>
<dbReference type="Gene3D" id="3.40.50.2300">
    <property type="match status" value="1"/>
</dbReference>
<dbReference type="PANTHER" id="PTHR43047:SF9">
    <property type="entry name" value="HISTIDINE KINASE"/>
    <property type="match status" value="1"/>
</dbReference>
<keyword evidence="11" id="KW-1185">Reference proteome</keyword>
<evidence type="ECO:0000256" key="7">
    <source>
        <dbReference type="SAM" id="Coils"/>
    </source>
</evidence>
<dbReference type="InterPro" id="IPR003594">
    <property type="entry name" value="HATPase_dom"/>
</dbReference>
<dbReference type="Gene3D" id="1.10.287.130">
    <property type="match status" value="1"/>
</dbReference>
<evidence type="ECO:0000256" key="2">
    <source>
        <dbReference type="ARBA" id="ARBA00012438"/>
    </source>
</evidence>
<dbReference type="GO" id="GO:0009927">
    <property type="term" value="F:histidine phosphotransfer kinase activity"/>
    <property type="evidence" value="ECO:0007669"/>
    <property type="project" value="TreeGrafter"/>
</dbReference>
<dbReference type="PANTHER" id="PTHR43047">
    <property type="entry name" value="TWO-COMPONENT HISTIDINE PROTEIN KINASE"/>
    <property type="match status" value="1"/>
</dbReference>
<dbReference type="Pfam" id="PF00512">
    <property type="entry name" value="HisKA"/>
    <property type="match status" value="1"/>
</dbReference>
<dbReference type="SMART" id="SM00448">
    <property type="entry name" value="REC"/>
    <property type="match status" value="1"/>
</dbReference>
<dbReference type="CDD" id="cd00082">
    <property type="entry name" value="HisKA"/>
    <property type="match status" value="1"/>
</dbReference>
<evidence type="ECO:0000256" key="6">
    <source>
        <dbReference type="PROSITE-ProRule" id="PRU00169"/>
    </source>
</evidence>
<evidence type="ECO:0000259" key="9">
    <source>
        <dbReference type="PROSITE" id="PS50110"/>
    </source>
</evidence>
<dbReference type="AlphaFoldDB" id="A0A1I0YGD2"/>
<gene>
    <name evidence="10" type="ORF">SAMN05421688_3061</name>
</gene>
<keyword evidence="7" id="KW-0175">Coiled coil</keyword>
<dbReference type="FunFam" id="3.30.565.10:FF:000049">
    <property type="entry name" value="Two-component sensor histidine kinase"/>
    <property type="match status" value="1"/>
</dbReference>
<dbReference type="InterPro" id="IPR005467">
    <property type="entry name" value="His_kinase_dom"/>
</dbReference>
<dbReference type="PROSITE" id="PS50110">
    <property type="entry name" value="RESPONSE_REGULATORY"/>
    <property type="match status" value="1"/>
</dbReference>
<name>A0A1I0YGD2_9RHOB</name>
<dbReference type="PRINTS" id="PR00344">
    <property type="entry name" value="BCTRLSENSOR"/>
</dbReference>
<dbReference type="CDD" id="cd00156">
    <property type="entry name" value="REC"/>
    <property type="match status" value="1"/>
</dbReference>
<feature type="domain" description="Response regulatory" evidence="9">
    <location>
        <begin position="616"/>
        <end position="733"/>
    </location>
</feature>
<keyword evidence="5" id="KW-0418">Kinase</keyword>
<organism evidence="10 11">
    <name type="scientific">Poseidonocella pacifica</name>
    <dbReference type="NCBI Taxonomy" id="871651"/>
    <lineage>
        <taxon>Bacteria</taxon>
        <taxon>Pseudomonadati</taxon>
        <taxon>Pseudomonadota</taxon>
        <taxon>Alphaproteobacteria</taxon>
        <taxon>Rhodobacterales</taxon>
        <taxon>Roseobacteraceae</taxon>
        <taxon>Poseidonocella</taxon>
    </lineage>
</organism>
<dbReference type="Proteomes" id="UP000198796">
    <property type="component" value="Unassembled WGS sequence"/>
</dbReference>
<dbReference type="PROSITE" id="PS50109">
    <property type="entry name" value="HIS_KIN"/>
    <property type="match status" value="1"/>
</dbReference>
<proteinExistence type="predicted"/>
<dbReference type="InterPro" id="IPR003661">
    <property type="entry name" value="HisK_dim/P_dom"/>
</dbReference>
<feature type="coiled-coil region" evidence="7">
    <location>
        <begin position="330"/>
        <end position="360"/>
    </location>
</feature>
<dbReference type="CDD" id="cd00075">
    <property type="entry name" value="HATPase"/>
    <property type="match status" value="1"/>
</dbReference>
<keyword evidence="3 6" id="KW-0597">Phosphoprotein</keyword>
<dbReference type="OrthoDB" id="9764438at2"/>
<dbReference type="Pfam" id="PF00072">
    <property type="entry name" value="Response_reg"/>
    <property type="match status" value="1"/>
</dbReference>
<feature type="modified residue" description="4-aspartylphosphate" evidence="6">
    <location>
        <position position="667"/>
    </location>
</feature>
<dbReference type="Pfam" id="PF02518">
    <property type="entry name" value="HATPase_c"/>
    <property type="match status" value="1"/>
</dbReference>
<dbReference type="InterPro" id="IPR036097">
    <property type="entry name" value="HisK_dim/P_sf"/>
</dbReference>
<comment type="catalytic activity">
    <reaction evidence="1">
        <text>ATP + protein L-histidine = ADP + protein N-phospho-L-histidine.</text>
        <dbReference type="EC" id="2.7.13.3"/>
    </reaction>
</comment>
<evidence type="ECO:0000256" key="5">
    <source>
        <dbReference type="ARBA" id="ARBA00022777"/>
    </source>
</evidence>
<dbReference type="SUPFAM" id="SSF55874">
    <property type="entry name" value="ATPase domain of HSP90 chaperone/DNA topoisomerase II/histidine kinase"/>
    <property type="match status" value="1"/>
</dbReference>
<dbReference type="InterPro" id="IPR036890">
    <property type="entry name" value="HATPase_C_sf"/>
</dbReference>
<evidence type="ECO:0000259" key="8">
    <source>
        <dbReference type="PROSITE" id="PS50109"/>
    </source>
</evidence>
<evidence type="ECO:0000256" key="3">
    <source>
        <dbReference type="ARBA" id="ARBA00022553"/>
    </source>
</evidence>
<dbReference type="SUPFAM" id="SSF52172">
    <property type="entry name" value="CheY-like"/>
    <property type="match status" value="1"/>
</dbReference>
<evidence type="ECO:0000256" key="1">
    <source>
        <dbReference type="ARBA" id="ARBA00000085"/>
    </source>
</evidence>
<dbReference type="EMBL" id="FOJU01000005">
    <property type="protein sequence ID" value="SFB12291.1"/>
    <property type="molecule type" value="Genomic_DNA"/>
</dbReference>
<dbReference type="GO" id="GO:0000155">
    <property type="term" value="F:phosphorelay sensor kinase activity"/>
    <property type="evidence" value="ECO:0007669"/>
    <property type="project" value="InterPro"/>
</dbReference>
<accession>A0A1I0YGD2</accession>
<sequence>MIDPADPLEVQVAKQTKIIDALVRRAGRQHEIGDSAYAAFQSAIALQGQIWARTRDLQRASDELEQVRFDRERTRKNLTDALSVMEGGFALFADGKLQIFNDLFISLLPDISDRILPGLEVEAYFSAVAQSRHLVSRDRGMRQALAEVRASGHRALANIVIEIEGDRWYQLSQQRTSSDNLVVLQTDITDLVRKNRSEKDHLIDMQAHYLQAAIDHMSVGIGTFSQDGTLMIRNARFGELLGLPMRLLQSETRFGAILDFLRGQGELARSSLALFDGWRNRLREEGRLRKRLRYRSGRVLELHAHRLPDGGFLVDVADATLEARATDILEKRVEERTSELTEANRRLTEQSEHQAQVEEELRLAKEAAEAAVSSKTRFLAAASHDLLQPINAAKLLISTLSDMTEGTEYSGVVERLERSFTSTENLLHALLDISRLESTGSGLSPSEFCLGPIMQAVIEDQAPVAAAKGVRLDVIPSSAWVRSDQRYLLRSIQNLVVNAIQYTDRGRVLVGCRKRGPDAVTLEVWDTGIGISHKDQTRIFEEFTRAENVPPGSGMGLGLSIVDRTCRHLGHVVGVRSKPGVGSVFSIEMARVAPHRLRPMRQLTLPEYGNGVLNLLVIVIENDPDVLFATVRKLESWGASVFGTRSTVEALEVVADMGIAPDIIVADYQLDGKDTGVEAITAVRTASGVHVPAIMVTADRGVDLVRIGEAQDFSVMPKPVNLVHLRSLIARKTQEPAHFSGLASGTDKSIA</sequence>
<dbReference type="GO" id="GO:0005886">
    <property type="term" value="C:plasma membrane"/>
    <property type="evidence" value="ECO:0007669"/>
    <property type="project" value="TreeGrafter"/>
</dbReference>
<dbReference type="SMART" id="SM00387">
    <property type="entry name" value="HATPase_c"/>
    <property type="match status" value="1"/>
</dbReference>
<dbReference type="STRING" id="871651.SAMN05421688_3061"/>
<evidence type="ECO:0000313" key="11">
    <source>
        <dbReference type="Proteomes" id="UP000198796"/>
    </source>
</evidence>
<dbReference type="Gene3D" id="3.30.565.10">
    <property type="entry name" value="Histidine kinase-like ATPase, C-terminal domain"/>
    <property type="match status" value="1"/>
</dbReference>
<dbReference type="InterPro" id="IPR004358">
    <property type="entry name" value="Sig_transdc_His_kin-like_C"/>
</dbReference>
<dbReference type="RefSeq" id="WP_092066443.1">
    <property type="nucleotide sequence ID" value="NZ_FOJU01000005.1"/>
</dbReference>
<feature type="domain" description="Histidine kinase" evidence="8">
    <location>
        <begin position="381"/>
        <end position="593"/>
    </location>
</feature>
<reference evidence="10 11" key="1">
    <citation type="submission" date="2016-10" db="EMBL/GenBank/DDBJ databases">
        <authorList>
            <person name="de Groot N.N."/>
        </authorList>
    </citation>
    <scope>NUCLEOTIDE SEQUENCE [LARGE SCALE GENOMIC DNA]</scope>
    <source>
        <strain evidence="10 11">DSM 29316</strain>
    </source>
</reference>
<keyword evidence="4" id="KW-0808">Transferase</keyword>
<evidence type="ECO:0000256" key="4">
    <source>
        <dbReference type="ARBA" id="ARBA00022679"/>
    </source>
</evidence>
<dbReference type="SMART" id="SM00388">
    <property type="entry name" value="HisKA"/>
    <property type="match status" value="1"/>
</dbReference>
<dbReference type="InterPro" id="IPR011006">
    <property type="entry name" value="CheY-like_superfamily"/>
</dbReference>
<evidence type="ECO:0000313" key="10">
    <source>
        <dbReference type="EMBL" id="SFB12291.1"/>
    </source>
</evidence>
<dbReference type="SUPFAM" id="SSF47384">
    <property type="entry name" value="Homodimeric domain of signal transducing histidine kinase"/>
    <property type="match status" value="1"/>
</dbReference>
<dbReference type="EC" id="2.7.13.3" evidence="2"/>